<sequence>MFKAILNANYRKKGNAISYLISYDLGTGGVKASLYDRHLQTIARSFTEYATYYPQPHYHEQRPEDWWQGVAQSTHQLLSISGIDATDITCVSLSGHSLVSVPIHRTEGALLEQVPIWSDKRAEAEAATFFNEVNEQQWYLRTGNGFPAACYPLFKLMWMQKHQPDIFARADVMLGSKDYINYRLTGAIYTDPSYASGLGAYDLKQGGVADELLEAAGIPAHLFPAIVPSHEQIGQVTAEAAAYTGLAEGTPVACGGVDNACMALGAVGSEQGRSYVSLGSSSWIPVNSAEPVLDVDTRPYVFAHIAEGMYTSAYSIFAGGSSLRWVRDQLCAELAGREDAYDRMNEMAASAPPGSNGVLFDPSLAGGTSQDNSIYIQGSYIGLQLATTRNDLIRAAMEGIALNLKLALDLLNEHTPIHSQLLFCGGGSRSALWRQIFADIFDMDIVKTNIDQDAASLGAAAIAARAVGWWQDYRGIADVHQVEHISHPEPISRDLYQRLLPVFQHVHEQTAALGEYMHRHTLEQKEYSSTYSQMEE</sequence>
<name>A0ABW4RHM8_9BACL</name>
<evidence type="ECO:0000313" key="7">
    <source>
        <dbReference type="EMBL" id="MFD1885345.1"/>
    </source>
</evidence>
<evidence type="ECO:0000256" key="2">
    <source>
        <dbReference type="ARBA" id="ARBA00022679"/>
    </source>
</evidence>
<dbReference type="InterPro" id="IPR018485">
    <property type="entry name" value="FGGY_C"/>
</dbReference>
<evidence type="ECO:0000259" key="5">
    <source>
        <dbReference type="Pfam" id="PF00370"/>
    </source>
</evidence>
<keyword evidence="8" id="KW-1185">Reference proteome</keyword>
<comment type="similarity">
    <text evidence="1 4">Belongs to the FGGY kinase family.</text>
</comment>
<dbReference type="InterPro" id="IPR000577">
    <property type="entry name" value="Carb_kinase_FGGY"/>
</dbReference>
<dbReference type="PROSITE" id="PS00445">
    <property type="entry name" value="FGGY_KINASES_2"/>
    <property type="match status" value="1"/>
</dbReference>
<keyword evidence="2 4" id="KW-0808">Transferase</keyword>
<dbReference type="Pfam" id="PF02782">
    <property type="entry name" value="FGGY_C"/>
    <property type="match status" value="1"/>
</dbReference>
<dbReference type="PANTHER" id="PTHR43095:SF5">
    <property type="entry name" value="XYLULOSE KINASE"/>
    <property type="match status" value="1"/>
</dbReference>
<dbReference type="InterPro" id="IPR018484">
    <property type="entry name" value="FGGY_N"/>
</dbReference>
<dbReference type="PIRSF" id="PIRSF000538">
    <property type="entry name" value="GlpK"/>
    <property type="match status" value="1"/>
</dbReference>
<dbReference type="InterPro" id="IPR043129">
    <property type="entry name" value="ATPase_NBD"/>
</dbReference>
<evidence type="ECO:0000256" key="1">
    <source>
        <dbReference type="ARBA" id="ARBA00009156"/>
    </source>
</evidence>
<dbReference type="GO" id="GO:0016301">
    <property type="term" value="F:kinase activity"/>
    <property type="evidence" value="ECO:0007669"/>
    <property type="project" value="UniProtKB-KW"/>
</dbReference>
<comment type="caution">
    <text evidence="7">The sequence shown here is derived from an EMBL/GenBank/DDBJ whole genome shotgun (WGS) entry which is preliminary data.</text>
</comment>
<proteinExistence type="inferred from homology"/>
<dbReference type="Gene3D" id="3.30.420.40">
    <property type="match status" value="2"/>
</dbReference>
<feature type="domain" description="Carbohydrate kinase FGGY C-terminal" evidence="6">
    <location>
        <begin position="275"/>
        <end position="466"/>
    </location>
</feature>
<protein>
    <submittedName>
        <fullName evidence="7">FGGY-family carbohydrate kinase</fullName>
        <ecNumber evidence="7">2.7.1.-</ecNumber>
    </submittedName>
</protein>
<dbReference type="EC" id="2.7.1.-" evidence="7"/>
<feature type="domain" description="Carbohydrate kinase FGGY N-terminal" evidence="5">
    <location>
        <begin position="19"/>
        <end position="265"/>
    </location>
</feature>
<dbReference type="InterPro" id="IPR018483">
    <property type="entry name" value="Carb_kinase_FGGY_CS"/>
</dbReference>
<reference evidence="8" key="1">
    <citation type="journal article" date="2019" name="Int. J. Syst. Evol. Microbiol.">
        <title>The Global Catalogue of Microorganisms (GCM) 10K type strain sequencing project: providing services to taxonomists for standard genome sequencing and annotation.</title>
        <authorList>
            <consortium name="The Broad Institute Genomics Platform"/>
            <consortium name="The Broad Institute Genome Sequencing Center for Infectious Disease"/>
            <person name="Wu L."/>
            <person name="Ma J."/>
        </authorList>
    </citation>
    <scope>NUCLEOTIDE SEQUENCE [LARGE SCALE GENOMIC DNA]</scope>
    <source>
        <strain evidence="8">CCUG 54950</strain>
    </source>
</reference>
<evidence type="ECO:0000313" key="8">
    <source>
        <dbReference type="Proteomes" id="UP001597233"/>
    </source>
</evidence>
<dbReference type="RefSeq" id="WP_371834071.1">
    <property type="nucleotide sequence ID" value="NZ_JBCGUH010000007.1"/>
</dbReference>
<accession>A0ABW4RHM8</accession>
<dbReference type="Proteomes" id="UP001597233">
    <property type="component" value="Unassembled WGS sequence"/>
</dbReference>
<gene>
    <name evidence="7" type="ORF">ACFSC9_07370</name>
</gene>
<evidence type="ECO:0000256" key="3">
    <source>
        <dbReference type="ARBA" id="ARBA00022777"/>
    </source>
</evidence>
<dbReference type="Pfam" id="PF00370">
    <property type="entry name" value="FGGY_N"/>
    <property type="match status" value="1"/>
</dbReference>
<dbReference type="SUPFAM" id="SSF53067">
    <property type="entry name" value="Actin-like ATPase domain"/>
    <property type="match status" value="2"/>
</dbReference>
<organism evidence="7 8">
    <name type="scientific">Paenibacillus wenxiniae</name>
    <dbReference type="NCBI Taxonomy" id="1636843"/>
    <lineage>
        <taxon>Bacteria</taxon>
        <taxon>Bacillati</taxon>
        <taxon>Bacillota</taxon>
        <taxon>Bacilli</taxon>
        <taxon>Bacillales</taxon>
        <taxon>Paenibacillaceae</taxon>
        <taxon>Paenibacillus</taxon>
    </lineage>
</organism>
<dbReference type="EMBL" id="JBHUEH010000011">
    <property type="protein sequence ID" value="MFD1885345.1"/>
    <property type="molecule type" value="Genomic_DNA"/>
</dbReference>
<evidence type="ECO:0000259" key="6">
    <source>
        <dbReference type="Pfam" id="PF02782"/>
    </source>
</evidence>
<dbReference type="CDD" id="cd07805">
    <property type="entry name" value="ASKHA_NBD_FGGY_CvXK-like"/>
    <property type="match status" value="1"/>
</dbReference>
<keyword evidence="3 4" id="KW-0418">Kinase</keyword>
<dbReference type="InterPro" id="IPR050406">
    <property type="entry name" value="FGGY_Carb_Kinase"/>
</dbReference>
<evidence type="ECO:0000256" key="4">
    <source>
        <dbReference type="RuleBase" id="RU003733"/>
    </source>
</evidence>
<dbReference type="PANTHER" id="PTHR43095">
    <property type="entry name" value="SUGAR KINASE"/>
    <property type="match status" value="1"/>
</dbReference>